<dbReference type="PROSITE" id="PS51257">
    <property type="entry name" value="PROKAR_LIPOPROTEIN"/>
    <property type="match status" value="1"/>
</dbReference>
<comment type="caution">
    <text evidence="1">The sequence shown here is derived from an EMBL/GenBank/DDBJ whole genome shotgun (WGS) entry which is preliminary data.</text>
</comment>
<evidence type="ECO:0008006" key="3">
    <source>
        <dbReference type="Google" id="ProtNLM"/>
    </source>
</evidence>
<gene>
    <name evidence="1" type="ORF">VSF3289_03259</name>
</gene>
<dbReference type="EMBL" id="MDCJ01000005">
    <property type="protein sequence ID" value="ODS09696.1"/>
    <property type="molecule type" value="Genomic_DNA"/>
</dbReference>
<reference evidence="1 2" key="1">
    <citation type="submission" date="2016-08" db="EMBL/GenBank/DDBJ databases">
        <title>Genome sequencing of Vibrio scophthalmi strain FP3289, an isolated from Paralichthys olivaceus.</title>
        <authorList>
            <person name="Han H.-J."/>
        </authorList>
    </citation>
    <scope>NUCLEOTIDE SEQUENCE [LARGE SCALE GENOMIC DNA]</scope>
    <source>
        <strain evidence="1 2">FP3289</strain>
    </source>
</reference>
<proteinExistence type="predicted"/>
<organism evidence="1 2">
    <name type="scientific">Vibrio scophthalmi</name>
    <dbReference type="NCBI Taxonomy" id="45658"/>
    <lineage>
        <taxon>Bacteria</taxon>
        <taxon>Pseudomonadati</taxon>
        <taxon>Pseudomonadota</taxon>
        <taxon>Gammaproteobacteria</taxon>
        <taxon>Vibrionales</taxon>
        <taxon>Vibrionaceae</taxon>
        <taxon>Vibrio</taxon>
    </lineage>
</organism>
<accession>A0A1E3WIU9</accession>
<sequence>MKKTLAVSLISLGLMACKTLPAPQEPQAIPPEIETRTVLEMCKQYRNTTDYKVIGKQITLNMIVSKHHNNGWILGTDLDLWNNNPYPWIENRKELEVTDFWVKGIVLDGRYQDNDIIEITGIIGEKTELHKLMSCHFYFDPRHPTTTKLVGKYEPKN</sequence>
<protein>
    <recommendedName>
        <fullName evidence="3">Lipoprotein</fullName>
    </recommendedName>
</protein>
<evidence type="ECO:0000313" key="2">
    <source>
        <dbReference type="Proteomes" id="UP000095131"/>
    </source>
</evidence>
<name>A0A1E3WIU9_9VIBR</name>
<dbReference type="RefSeq" id="WP_069447449.1">
    <property type="nucleotide sequence ID" value="NZ_MDCJ01000005.1"/>
</dbReference>
<dbReference type="Proteomes" id="UP000095131">
    <property type="component" value="Unassembled WGS sequence"/>
</dbReference>
<evidence type="ECO:0000313" key="1">
    <source>
        <dbReference type="EMBL" id="ODS09696.1"/>
    </source>
</evidence>
<dbReference type="AlphaFoldDB" id="A0A1E3WIU9"/>